<evidence type="ECO:0000256" key="4">
    <source>
        <dbReference type="SAM" id="MobiDB-lite"/>
    </source>
</evidence>
<feature type="region of interest" description="Disordered" evidence="4">
    <location>
        <begin position="717"/>
        <end position="743"/>
    </location>
</feature>
<dbReference type="RefSeq" id="XP_002552719.1">
    <property type="nucleotide sequence ID" value="XM_002552673.1"/>
</dbReference>
<evidence type="ECO:0000256" key="1">
    <source>
        <dbReference type="ARBA" id="ARBA00004123"/>
    </source>
</evidence>
<evidence type="ECO:0000256" key="3">
    <source>
        <dbReference type="ARBA" id="ARBA00023242"/>
    </source>
</evidence>
<dbReference type="InParanoid" id="C5DES0"/>
<dbReference type="GeneID" id="8291606"/>
<dbReference type="GO" id="GO:0000182">
    <property type="term" value="F:rDNA binding"/>
    <property type="evidence" value="ECO:0007669"/>
    <property type="project" value="TreeGrafter"/>
</dbReference>
<comment type="similarity">
    <text evidence="2">Belongs to the MYBBP1A family.</text>
</comment>
<feature type="compositionally biased region" description="Acidic residues" evidence="4">
    <location>
        <begin position="724"/>
        <end position="743"/>
    </location>
</feature>
<dbReference type="GO" id="GO:0005730">
    <property type="term" value="C:nucleolus"/>
    <property type="evidence" value="ECO:0007669"/>
    <property type="project" value="InterPro"/>
</dbReference>
<evidence type="ECO:0000313" key="5">
    <source>
        <dbReference type="EMBL" id="CAR22281.1"/>
    </source>
</evidence>
<dbReference type="InterPro" id="IPR007015">
    <property type="entry name" value="DNA_pol_V/MYBBP1A"/>
</dbReference>
<organism evidence="5 6">
    <name type="scientific">Lachancea thermotolerans (strain ATCC 56472 / CBS 6340 / NRRL Y-8284)</name>
    <name type="common">Yeast</name>
    <name type="synonym">Kluyveromyces thermotolerans</name>
    <dbReference type="NCBI Taxonomy" id="559295"/>
    <lineage>
        <taxon>Eukaryota</taxon>
        <taxon>Fungi</taxon>
        <taxon>Dikarya</taxon>
        <taxon>Ascomycota</taxon>
        <taxon>Saccharomycotina</taxon>
        <taxon>Saccharomycetes</taxon>
        <taxon>Saccharomycetales</taxon>
        <taxon>Saccharomycetaceae</taxon>
        <taxon>Lachancea</taxon>
    </lineage>
</organism>
<keyword evidence="6" id="KW-1185">Reference proteome</keyword>
<dbReference type="Gene3D" id="1.25.10.10">
    <property type="entry name" value="Leucine-rich Repeat Variant"/>
    <property type="match status" value="1"/>
</dbReference>
<evidence type="ECO:0000256" key="2">
    <source>
        <dbReference type="ARBA" id="ARBA00006809"/>
    </source>
</evidence>
<dbReference type="SUPFAM" id="SSF48371">
    <property type="entry name" value="ARM repeat"/>
    <property type="match status" value="1"/>
</dbReference>
<dbReference type="OrthoDB" id="342531at2759"/>
<dbReference type="eggNOG" id="KOG1926">
    <property type="taxonomic scope" value="Eukaryota"/>
</dbReference>
<dbReference type="KEGG" id="lth:KLTH0C11594g"/>
<name>C5DES0_LACTC</name>
<dbReference type="OMA" id="VWKHDDP"/>
<comment type="subcellular location">
    <subcellularLocation>
        <location evidence="1">Nucleus</location>
    </subcellularLocation>
</comment>
<dbReference type="HOGENOM" id="CLU_005212_1_0_1"/>
<sequence length="1006" mass="113806">MVAAEVDRDLFYKLASDLSEERLQAIIGLVTQLSKVEKESREWEYVLNRLIKGLSSSRNGARLGYCLCLTEVVASALEKSVLAHADEYLRLLLSTLSRENIKNGKEERGILFGKLFGLQVLLNEPLFSQVFKAEDEINLEFMLTYVGTLIDVALAKTWIRESSMFTLYQAIEKLSPVMGSQKPLKALLTLLDSRGLTQTSEGLAVYLYLFHKSFITTGALRKKGLLEDLKLNSPWKNNDPLSKGNLPAIANALKEINSSEDLSVKQKGIWMPRLHFVWDIILTSFFEGGEYEDKASEPAKKKRKKSSEERHQQIKFPEFWKSVVDESFFNEKSSSERKYLGFLVFEKAFSLAPVSYTHTLLSKNLTRCLINQCGSSERNLHKVSQRVLTTIVDVCKNQPEKTAPSFETLALKEHGSISFDQLTKSKTLNLLLSGKSLTDQQLTLLGEVLTNHLFTSLRDHSRVRFLLDAMLHLVRAHKSAADKVWLAPLLDSLVQQGFFELDENDRQPEVGDETFTVSKLAVERLYSILADLISADYKSEKVCWPRFTVEILMSKLKKNKLLNPMDEELTEILNSSIKTFKTICSEAEKGGKQMQARGFQLIFSVNILQAYSGETDSIPVLQDLNSFHQTLEENKSGSYAGFIEILLSLAAQKKALLRKASLLVWELFVGEASQDDIAVLLEILPARENKEGFSKLFEGDDEGGSDEEEISDELFAEEGASGDNTEEEESGPDSDDQDGEDTEQIDKEATSALVKALNLPESIVNDNGEVHFEDLEDTEDEEISDEDLDDEKMMELDGQLSEIFKRRKEALSKIPTGNKRKQEVKESRENVIAFKHRVVDMLEIFVRWAESELKQGGRPEKSVTSKIISIILPLISCVRTTLDKPLAEKVTKLLKNKICKLKITTDTSLDGLEENLFENSLKSVHEAMLLKKCGQFQNLYFSACSTASMFLAKLFVHRSPRPETYFTLTEVYHKTLNEWFVGGKFSANLFIEFLNWLSIKKQQNSD</sequence>
<dbReference type="GO" id="GO:0006355">
    <property type="term" value="P:regulation of DNA-templated transcription"/>
    <property type="evidence" value="ECO:0007669"/>
    <property type="project" value="InterPro"/>
</dbReference>
<keyword evidence="3" id="KW-0539">Nucleus</keyword>
<evidence type="ECO:0000313" key="6">
    <source>
        <dbReference type="Proteomes" id="UP000002036"/>
    </source>
</evidence>
<accession>C5DES0</accession>
<dbReference type="STRING" id="559295.C5DES0"/>
<dbReference type="FunCoup" id="C5DES0">
    <property type="interactions" value="430"/>
</dbReference>
<dbReference type="PANTHER" id="PTHR13213">
    <property type="entry name" value="MYB-BINDING PROTEIN 1A FAMILY MEMBER"/>
    <property type="match status" value="1"/>
</dbReference>
<protein>
    <submittedName>
        <fullName evidence="5">KLTH0C11594p</fullName>
    </submittedName>
</protein>
<proteinExistence type="inferred from homology"/>
<dbReference type="Pfam" id="PF04931">
    <property type="entry name" value="DNA_pol_phi"/>
    <property type="match status" value="1"/>
</dbReference>
<dbReference type="InterPro" id="IPR011989">
    <property type="entry name" value="ARM-like"/>
</dbReference>
<dbReference type="PANTHER" id="PTHR13213:SF2">
    <property type="entry name" value="MYB-BINDING PROTEIN 1A"/>
    <property type="match status" value="1"/>
</dbReference>
<dbReference type="Proteomes" id="UP000002036">
    <property type="component" value="Chromosome C"/>
</dbReference>
<reference evidence="5 6" key="1">
    <citation type="journal article" date="2009" name="Genome Res.">
        <title>Comparative genomics of protoploid Saccharomycetaceae.</title>
        <authorList>
            <consortium name="The Genolevures Consortium"/>
            <person name="Souciet J.-L."/>
            <person name="Dujon B."/>
            <person name="Gaillardin C."/>
            <person name="Johnston M."/>
            <person name="Baret P.V."/>
            <person name="Cliften P."/>
            <person name="Sherman D.J."/>
            <person name="Weissenbach J."/>
            <person name="Westhof E."/>
            <person name="Wincker P."/>
            <person name="Jubin C."/>
            <person name="Poulain J."/>
            <person name="Barbe V."/>
            <person name="Segurens B."/>
            <person name="Artiguenave F."/>
            <person name="Anthouard V."/>
            <person name="Vacherie B."/>
            <person name="Val M.-E."/>
            <person name="Fulton R.S."/>
            <person name="Minx P."/>
            <person name="Wilson R."/>
            <person name="Durrens P."/>
            <person name="Jean G."/>
            <person name="Marck C."/>
            <person name="Martin T."/>
            <person name="Nikolski M."/>
            <person name="Rolland T."/>
            <person name="Seret M.-L."/>
            <person name="Casaregola S."/>
            <person name="Despons L."/>
            <person name="Fairhead C."/>
            <person name="Fischer G."/>
            <person name="Lafontaine I."/>
            <person name="Leh V."/>
            <person name="Lemaire M."/>
            <person name="de Montigny J."/>
            <person name="Neuveglise C."/>
            <person name="Thierry A."/>
            <person name="Blanc-Lenfle I."/>
            <person name="Bleykasten C."/>
            <person name="Diffels J."/>
            <person name="Fritsch E."/>
            <person name="Frangeul L."/>
            <person name="Goeffon A."/>
            <person name="Jauniaux N."/>
            <person name="Kachouri-Lafond R."/>
            <person name="Payen C."/>
            <person name="Potier S."/>
            <person name="Pribylova L."/>
            <person name="Ozanne C."/>
            <person name="Richard G.-F."/>
            <person name="Sacerdot C."/>
            <person name="Straub M.-L."/>
            <person name="Talla E."/>
        </authorList>
    </citation>
    <scope>NUCLEOTIDE SEQUENCE [LARGE SCALE GENOMIC DNA]</scope>
    <source>
        <strain evidence="6">ATCC 56472 / CBS 6340 / NRRL Y-8284</strain>
    </source>
</reference>
<gene>
    <name evidence="5" type="ordered locus">KLTH0C11594g</name>
</gene>
<dbReference type="InterPro" id="IPR016024">
    <property type="entry name" value="ARM-type_fold"/>
</dbReference>
<dbReference type="EMBL" id="CU928167">
    <property type="protein sequence ID" value="CAR22281.1"/>
    <property type="molecule type" value="Genomic_DNA"/>
</dbReference>
<dbReference type="AlphaFoldDB" id="C5DES0"/>